<feature type="compositionally biased region" description="Acidic residues" evidence="1">
    <location>
        <begin position="747"/>
        <end position="758"/>
    </location>
</feature>
<feature type="region of interest" description="Disordered" evidence="1">
    <location>
        <begin position="800"/>
        <end position="1030"/>
    </location>
</feature>
<feature type="compositionally biased region" description="Basic and acidic residues" evidence="1">
    <location>
        <begin position="336"/>
        <end position="348"/>
    </location>
</feature>
<feature type="compositionally biased region" description="Basic residues" evidence="1">
    <location>
        <begin position="961"/>
        <end position="970"/>
    </location>
</feature>
<evidence type="ECO:0000313" key="2">
    <source>
        <dbReference type="EMBL" id="OAE26296.1"/>
    </source>
</evidence>
<organism evidence="2 3">
    <name type="scientific">Marchantia polymorpha subsp. ruderalis</name>
    <dbReference type="NCBI Taxonomy" id="1480154"/>
    <lineage>
        <taxon>Eukaryota</taxon>
        <taxon>Viridiplantae</taxon>
        <taxon>Streptophyta</taxon>
        <taxon>Embryophyta</taxon>
        <taxon>Marchantiophyta</taxon>
        <taxon>Marchantiopsida</taxon>
        <taxon>Marchantiidae</taxon>
        <taxon>Marchantiales</taxon>
        <taxon>Marchantiaceae</taxon>
        <taxon>Marchantia</taxon>
    </lineage>
</organism>
<dbReference type="Proteomes" id="UP000077202">
    <property type="component" value="Unassembled WGS sequence"/>
</dbReference>
<feature type="compositionally biased region" description="Basic and acidic residues" evidence="1">
    <location>
        <begin position="523"/>
        <end position="538"/>
    </location>
</feature>
<gene>
    <name evidence="2" type="ORF">AXG93_3040s1140</name>
</gene>
<feature type="compositionally biased region" description="Basic residues" evidence="1">
    <location>
        <begin position="927"/>
        <end position="939"/>
    </location>
</feature>
<name>A0A176W254_MARPO</name>
<feature type="compositionally biased region" description="Polar residues" evidence="1">
    <location>
        <begin position="9"/>
        <end position="27"/>
    </location>
</feature>
<dbReference type="AlphaFoldDB" id="A0A176W254"/>
<sequence>MCEGRKSFAVQNLLESEGTASGPGTKNTRSRETRSRPGAGSNIWHCDSPRRGTRTVVGPGHEAILYVPECGLAVSAEQSSAARSEHRSPPFDGREVQKRNGARNRAEEASTARLGLPSFGLHPSSLRSLARAAPRLVPSRPVSCLWQQQRLPAAPSFLAFGRATFVSCPNRLACVREPGVRFDEGRSEIVTRVLRIDSPVGSDFYHVNRIEPIAEVNPVITTENIAHYFGCKFIIGCKASDSVMDLGGRPNMDLTEAARLMKQSTATPTGTNPAQIQTPPLMMMQQAVAMQQFQFQQALLMQQVMATQQAAARAATVKSAAEMAAARAAEISKQLKGSDGEDEEKKPASPDSSISSLRNYCSAELFSFRFCFLKEARGLNPVLHRGQSLVLLSGIGETVPAHCHDLRSAIDATGLTLHLVQGITSVIVVEAVGVITEGVVITRGILSGENGIVTGIETFILVLVEAEAEAGAGSEGDLDLVHALLDSAENGLFHLDTGETIGRQHAVQEDPGKNLSSSPLEDDQIRSPDYKGRGDRVQMKAPSIETDSVRKSGLPKAGPSVSPRRSPSVSFNHSLRKDLQSDDDEDVNSDLKRTTSLRVSSNGEDDTGDIQPDLASATPNVPSQAVKGMGSGSDISSEGGNVDFKAKEQFLGKQSRPPWRGERSAKDSGVVPGQESDDDKELDDWRDDMKAHSKEKIGRKDERKVHDKKNEEEIRLATENTLAHDRSRVEVSWDASRATKKHGIGESDIDMEQLDDDSGRDRHGRIGVGGGKERLQDSSRDKARSLYEVKDYVVSEVNESGGAKYVDKDYQEPGRENSVESVKEDERDFEETVFEGPKLEAEEDEGFFESVKPAKMDEYKNIQREVDQVSAHPRARDDSDVEDEEDVKVTRSKLVTLEDDVFVSRKGKKKSRPKDRRLDEEEEHEKRKERHRKHKKKHRREAEDEKDEDEDDNDDVEGRKERRRHKRKHRKEDDDERRERKKRKHKSRGKSGSDSAGESSRADVEVKDEGDGSPDIHNMLGSCNTGEECPNKGLGTPVADGLGGWAKLVLRAVLFCRAL</sequence>
<feature type="region of interest" description="Disordered" evidence="1">
    <location>
        <begin position="1"/>
        <end position="55"/>
    </location>
</feature>
<feature type="compositionally biased region" description="Basic and acidic residues" evidence="1">
    <location>
        <begin position="805"/>
        <end position="826"/>
    </location>
</feature>
<protein>
    <submittedName>
        <fullName evidence="2">Uncharacterized protein</fullName>
    </submittedName>
</protein>
<evidence type="ECO:0000256" key="1">
    <source>
        <dbReference type="SAM" id="MobiDB-lite"/>
    </source>
</evidence>
<comment type="caution">
    <text evidence="2">The sequence shown here is derived from an EMBL/GenBank/DDBJ whole genome shotgun (WGS) entry which is preliminary data.</text>
</comment>
<proteinExistence type="predicted"/>
<dbReference type="PANTHER" id="PTHR32343:SF8">
    <property type="entry name" value="RNA RECOGNITION MOTIF (RRM)-CONTAINING PROTEIN"/>
    <property type="match status" value="1"/>
</dbReference>
<dbReference type="EMBL" id="LVLJ01002195">
    <property type="protein sequence ID" value="OAE26296.1"/>
    <property type="molecule type" value="Genomic_DNA"/>
</dbReference>
<feature type="compositionally biased region" description="Basic and acidic residues" evidence="1">
    <location>
        <begin position="1000"/>
        <end position="1010"/>
    </location>
</feature>
<evidence type="ECO:0000313" key="3">
    <source>
        <dbReference type="Proteomes" id="UP000077202"/>
    </source>
</evidence>
<accession>A0A176W254</accession>
<feature type="compositionally biased region" description="Basic and acidic residues" evidence="1">
    <location>
        <begin position="83"/>
        <end position="110"/>
    </location>
</feature>
<feature type="compositionally biased region" description="Low complexity" evidence="1">
    <location>
        <begin position="559"/>
        <end position="570"/>
    </location>
</feature>
<feature type="compositionally biased region" description="Acidic residues" evidence="1">
    <location>
        <begin position="944"/>
        <end position="955"/>
    </location>
</feature>
<feature type="compositionally biased region" description="Acidic residues" evidence="1">
    <location>
        <begin position="675"/>
        <end position="686"/>
    </location>
</feature>
<feature type="region of interest" description="Disordered" evidence="1">
    <location>
        <begin position="504"/>
        <end position="782"/>
    </location>
</feature>
<keyword evidence="3" id="KW-1185">Reference proteome</keyword>
<dbReference type="PANTHER" id="PTHR32343">
    <property type="entry name" value="SERINE/ARGININE-RICH SPLICING FACTOR"/>
    <property type="match status" value="1"/>
</dbReference>
<feature type="compositionally biased region" description="Basic residues" evidence="1">
    <location>
        <begin position="905"/>
        <end position="915"/>
    </location>
</feature>
<feature type="compositionally biased region" description="Basic and acidic residues" evidence="1">
    <location>
        <begin position="771"/>
        <end position="782"/>
    </location>
</feature>
<feature type="compositionally biased region" description="Basic and acidic residues" evidence="1">
    <location>
        <begin position="687"/>
        <end position="731"/>
    </location>
</feature>
<feature type="compositionally biased region" description="Basic residues" evidence="1">
    <location>
        <begin position="979"/>
        <end position="989"/>
    </location>
</feature>
<feature type="region of interest" description="Disordered" evidence="1">
    <location>
        <begin position="78"/>
        <end position="111"/>
    </location>
</feature>
<feature type="compositionally biased region" description="Basic and acidic residues" evidence="1">
    <location>
        <begin position="852"/>
        <end position="867"/>
    </location>
</feature>
<feature type="region of interest" description="Disordered" evidence="1">
    <location>
        <begin position="332"/>
        <end position="355"/>
    </location>
</feature>
<reference evidence="2" key="1">
    <citation type="submission" date="2016-03" db="EMBL/GenBank/DDBJ databases">
        <title>Mechanisms controlling the formation of the plant cell surface in tip-growing cells are functionally conserved among land plants.</title>
        <authorList>
            <person name="Honkanen S."/>
            <person name="Jones V.A."/>
            <person name="Morieri G."/>
            <person name="Champion C."/>
            <person name="Hetherington A.J."/>
            <person name="Kelly S."/>
            <person name="Saint-Marcoux D."/>
            <person name="Proust H."/>
            <person name="Prescott H."/>
            <person name="Dolan L."/>
        </authorList>
    </citation>
    <scope>NUCLEOTIDE SEQUENCE [LARGE SCALE GENOMIC DNA]</scope>
    <source>
        <tissue evidence="2">Whole gametophyte</tissue>
    </source>
</reference>